<reference evidence="2 3" key="1">
    <citation type="submission" date="2016-04" db="EMBL/GenBank/DDBJ databases">
        <title>Draft genome of Fonsecaea erecta CBS 125763.</title>
        <authorList>
            <person name="Weiss V.A."/>
            <person name="Vicente V.A."/>
            <person name="Raittz R.T."/>
            <person name="Moreno L.F."/>
            <person name="De Souza E.M."/>
            <person name="Pedrosa F.O."/>
            <person name="Steffens M.B."/>
            <person name="Faoro H."/>
            <person name="Tadra-Sfeir M.Z."/>
            <person name="Najafzadeh M.J."/>
            <person name="Felipe M.S."/>
            <person name="Teixeira M."/>
            <person name="Sun J."/>
            <person name="Xi L."/>
            <person name="Gomes R."/>
            <person name="De Azevedo C.M."/>
            <person name="Salgado C.G."/>
            <person name="Da Silva M.B."/>
            <person name="Nascimento M.F."/>
            <person name="Queiroz-Telles F."/>
            <person name="Attili D.S."/>
            <person name="Gorbushina A."/>
        </authorList>
    </citation>
    <scope>NUCLEOTIDE SEQUENCE [LARGE SCALE GENOMIC DNA]</scope>
    <source>
        <strain evidence="2 3">CBS 125763</strain>
    </source>
</reference>
<keyword evidence="3" id="KW-1185">Reference proteome</keyword>
<name>A0A178ZIQ7_9EURO</name>
<evidence type="ECO:0000313" key="3">
    <source>
        <dbReference type="Proteomes" id="UP000078343"/>
    </source>
</evidence>
<dbReference type="EMBL" id="LVYI01000005">
    <property type="protein sequence ID" value="OAP59679.1"/>
    <property type="molecule type" value="Genomic_DNA"/>
</dbReference>
<dbReference type="GeneID" id="30011145"/>
<dbReference type="InterPro" id="IPR027417">
    <property type="entry name" value="P-loop_NTPase"/>
</dbReference>
<dbReference type="Proteomes" id="UP000078343">
    <property type="component" value="Unassembled WGS sequence"/>
</dbReference>
<dbReference type="AlphaFoldDB" id="A0A178ZIQ7"/>
<accession>A0A178ZIQ7</accession>
<gene>
    <name evidence="2" type="ORF">AYL99_06977</name>
</gene>
<comment type="caution">
    <text evidence="2">The sequence shown here is derived from an EMBL/GenBank/DDBJ whole genome shotgun (WGS) entry which is preliminary data.</text>
</comment>
<evidence type="ECO:0000256" key="1">
    <source>
        <dbReference type="SAM" id="MobiDB-lite"/>
    </source>
</evidence>
<feature type="region of interest" description="Disordered" evidence="1">
    <location>
        <begin position="1"/>
        <end position="32"/>
    </location>
</feature>
<dbReference type="SUPFAM" id="SSF52540">
    <property type="entry name" value="P-loop containing nucleoside triphosphate hydrolases"/>
    <property type="match status" value="1"/>
</dbReference>
<feature type="region of interest" description="Disordered" evidence="1">
    <location>
        <begin position="128"/>
        <end position="156"/>
    </location>
</feature>
<evidence type="ECO:0000313" key="2">
    <source>
        <dbReference type="EMBL" id="OAP59679.1"/>
    </source>
</evidence>
<dbReference type="CDD" id="cd02024">
    <property type="entry name" value="NRK1"/>
    <property type="match status" value="1"/>
</dbReference>
<proteinExistence type="predicted"/>
<dbReference type="PANTHER" id="PTHR10285">
    <property type="entry name" value="URIDINE KINASE"/>
    <property type="match status" value="1"/>
</dbReference>
<protein>
    <recommendedName>
        <fullName evidence="4">Nicotinamide riboside kinase</fullName>
    </recommendedName>
</protein>
<sequence>MVSSSSRRREEAYVEMVNEEDNNQQGSPEDPRVDTVLVGLSGPSSSGKTTLARLLREIFNLDHAAEEGWKISLFILHQDDFYKTDQDIPTVTISSKEFGTRELQDWDCIDSLDLPLFEHTLTHLRNHGHLPPESVSKEDQNSVGHSGVSPAEVDEHREKVRARIDELVRKRDSKGTESGTGKEIRIYIVEGFLLYPQPSSSSTSASSTSSDYPHSAAGLHHLHHLTHTLLHPLLFLPSTRTQTLTRRAARSGYVTLEGFWVDPPGYVEDLVWPNYMRYHGWMYKDGNVDGDVFDEDSCEREGVQVCPGAGGWNMKQVLDWGVQRVEDVIKERLQV</sequence>
<dbReference type="OrthoDB" id="10041966at2759"/>
<dbReference type="Gene3D" id="3.40.50.300">
    <property type="entry name" value="P-loop containing nucleotide triphosphate hydrolases"/>
    <property type="match status" value="1"/>
</dbReference>
<dbReference type="RefSeq" id="XP_018693046.1">
    <property type="nucleotide sequence ID" value="XM_018838486.1"/>
</dbReference>
<dbReference type="STRING" id="1367422.A0A178ZIQ7"/>
<organism evidence="2 3">
    <name type="scientific">Fonsecaea erecta</name>
    <dbReference type="NCBI Taxonomy" id="1367422"/>
    <lineage>
        <taxon>Eukaryota</taxon>
        <taxon>Fungi</taxon>
        <taxon>Dikarya</taxon>
        <taxon>Ascomycota</taxon>
        <taxon>Pezizomycotina</taxon>
        <taxon>Eurotiomycetes</taxon>
        <taxon>Chaetothyriomycetidae</taxon>
        <taxon>Chaetothyriales</taxon>
        <taxon>Herpotrichiellaceae</taxon>
        <taxon>Fonsecaea</taxon>
    </lineage>
</organism>
<evidence type="ECO:0008006" key="4">
    <source>
        <dbReference type="Google" id="ProtNLM"/>
    </source>
</evidence>